<sequence length="94" mass="10397">MPNTQPPPEDPYDVGDRVRVRLTDADAESPFDGEICRVVHVFVDGPDRDEVVDGGSGPEREMDRASYRLEAVESGEVLPVVVRHRDVVPAEDDP</sequence>
<dbReference type="OrthoDB" id="383875at2157"/>
<dbReference type="InterPro" id="IPR058452">
    <property type="entry name" value="DUF8139"/>
</dbReference>
<protein>
    <recommendedName>
        <fullName evidence="1">DUF8139 domain-containing protein</fullName>
    </recommendedName>
</protein>
<feature type="domain" description="DUF8139" evidence="1">
    <location>
        <begin position="10"/>
        <end position="92"/>
    </location>
</feature>
<evidence type="ECO:0000313" key="2">
    <source>
        <dbReference type="EMBL" id="TKR25749.1"/>
    </source>
</evidence>
<organism evidence="2 3">
    <name type="scientific">Natronomonas salsuginis</name>
    <dbReference type="NCBI Taxonomy" id="2217661"/>
    <lineage>
        <taxon>Archaea</taxon>
        <taxon>Methanobacteriati</taxon>
        <taxon>Methanobacteriota</taxon>
        <taxon>Stenosarchaea group</taxon>
        <taxon>Halobacteria</taxon>
        <taxon>Halobacteriales</taxon>
        <taxon>Natronomonadaceae</taxon>
        <taxon>Natronomonas</taxon>
    </lineage>
</organism>
<accession>A0A4U5JI32</accession>
<proteinExistence type="predicted"/>
<name>A0A4U5JI32_9EURY</name>
<dbReference type="Pfam" id="PF26460">
    <property type="entry name" value="DUF8139"/>
    <property type="match status" value="1"/>
</dbReference>
<comment type="caution">
    <text evidence="2">The sequence shown here is derived from an EMBL/GenBank/DDBJ whole genome shotgun (WGS) entry which is preliminary data.</text>
</comment>
<evidence type="ECO:0000313" key="3">
    <source>
        <dbReference type="Proteomes" id="UP000308037"/>
    </source>
</evidence>
<dbReference type="RefSeq" id="WP_137276756.1">
    <property type="nucleotide sequence ID" value="NZ_QKNX01000003.1"/>
</dbReference>
<dbReference type="EMBL" id="QKNX01000003">
    <property type="protein sequence ID" value="TKR25749.1"/>
    <property type="molecule type" value="Genomic_DNA"/>
</dbReference>
<dbReference type="Proteomes" id="UP000308037">
    <property type="component" value="Unassembled WGS sequence"/>
</dbReference>
<evidence type="ECO:0000259" key="1">
    <source>
        <dbReference type="Pfam" id="PF26460"/>
    </source>
</evidence>
<gene>
    <name evidence="2" type="ORF">DM868_10105</name>
</gene>
<keyword evidence="3" id="KW-1185">Reference proteome</keyword>
<reference evidence="2 3" key="1">
    <citation type="submission" date="2019-04" db="EMBL/GenBank/DDBJ databases">
        <title>Natronomonas sp. F20-122 a newhaloarchaeon isolated from a saline saltern of Isla Bacuta, Huelva, Spain.</title>
        <authorList>
            <person name="Duran-Viseras A."/>
            <person name="Sanchez-Porro C."/>
            <person name="Ventosa A."/>
        </authorList>
    </citation>
    <scope>NUCLEOTIDE SEQUENCE [LARGE SCALE GENOMIC DNA]</scope>
    <source>
        <strain evidence="2 3">F20-122</strain>
    </source>
</reference>
<dbReference type="AlphaFoldDB" id="A0A4U5JI32"/>